<protein>
    <submittedName>
        <fullName evidence="3">4-phosphopantetheinyl transferase family protein</fullName>
    </submittedName>
</protein>
<dbReference type="InterPro" id="IPR008278">
    <property type="entry name" value="4-PPantetheinyl_Trfase_dom"/>
</dbReference>
<feature type="domain" description="4'-phosphopantetheinyl transferase" evidence="2">
    <location>
        <begin position="119"/>
        <end position="216"/>
    </location>
</feature>
<sequence length="251" mass="27258">MARRHHRVGRGAHRDALRPWPTCRWPMSVRIVAARLPADLATLDRGGWSPASAARAAMIARKHRAIDRVRSRMADYLLHHVCGAPAGYDHIGRPIHPTGAGASASHDGVWVVAATARYAIGVDVVAIDRASSIPNSAFDALELTRIGKVVTSEAQLLKARIWAAKEAHLKRLGIGLLRHPGTIVSSPSARHIRILDGNDSSCVALQSLDASHILAVTVLDENTGVQLLEYTAPIDARRYLARTRYSAPERT</sequence>
<name>A0ABS1SMY4_9MICO</name>
<gene>
    <name evidence="3" type="ORF">D3226_06130</name>
</gene>
<dbReference type="EMBL" id="QYAD01000002">
    <property type="protein sequence ID" value="MBL3689535.1"/>
    <property type="molecule type" value="Genomic_DNA"/>
</dbReference>
<dbReference type="Pfam" id="PF01648">
    <property type="entry name" value="ACPS"/>
    <property type="match status" value="1"/>
</dbReference>
<evidence type="ECO:0000256" key="1">
    <source>
        <dbReference type="ARBA" id="ARBA00022679"/>
    </source>
</evidence>
<evidence type="ECO:0000313" key="3">
    <source>
        <dbReference type="EMBL" id="MBL3689535.1"/>
    </source>
</evidence>
<dbReference type="SUPFAM" id="SSF56214">
    <property type="entry name" value="4'-phosphopantetheinyl transferase"/>
    <property type="match status" value="1"/>
</dbReference>
<keyword evidence="1 3" id="KW-0808">Transferase</keyword>
<dbReference type="Gene3D" id="3.90.470.20">
    <property type="entry name" value="4'-phosphopantetheinyl transferase domain"/>
    <property type="match status" value="2"/>
</dbReference>
<accession>A0ABS1SMY4</accession>
<evidence type="ECO:0000259" key="2">
    <source>
        <dbReference type="Pfam" id="PF01648"/>
    </source>
</evidence>
<reference evidence="3 4" key="1">
    <citation type="submission" date="2018-09" db="EMBL/GenBank/DDBJ databases">
        <title>Comparative genomics of Leucobacter spp.</title>
        <authorList>
            <person name="Reis A.C."/>
            <person name="Kolvenbach B.A."/>
            <person name="Corvini P.F.X."/>
            <person name="Nunes O.C."/>
        </authorList>
    </citation>
    <scope>NUCLEOTIDE SEQUENCE [LARGE SCALE GENOMIC DNA]</scope>
    <source>
        <strain evidence="3 4">L-1</strain>
    </source>
</reference>
<evidence type="ECO:0000313" key="4">
    <source>
        <dbReference type="Proteomes" id="UP001646141"/>
    </source>
</evidence>
<keyword evidence="4" id="KW-1185">Reference proteome</keyword>
<dbReference type="Proteomes" id="UP001646141">
    <property type="component" value="Unassembled WGS sequence"/>
</dbReference>
<proteinExistence type="predicted"/>
<dbReference type="InterPro" id="IPR037143">
    <property type="entry name" value="4-PPantetheinyl_Trfase_dom_sf"/>
</dbReference>
<dbReference type="GO" id="GO:0016740">
    <property type="term" value="F:transferase activity"/>
    <property type="evidence" value="ECO:0007669"/>
    <property type="project" value="UniProtKB-KW"/>
</dbReference>
<comment type="caution">
    <text evidence="3">The sequence shown here is derived from an EMBL/GenBank/DDBJ whole genome shotgun (WGS) entry which is preliminary data.</text>
</comment>
<organism evidence="3 4">
    <name type="scientific">Leucobacter chromiireducens subsp. chromiireducens</name>
    <dbReference type="NCBI Taxonomy" id="660067"/>
    <lineage>
        <taxon>Bacteria</taxon>
        <taxon>Bacillati</taxon>
        <taxon>Actinomycetota</taxon>
        <taxon>Actinomycetes</taxon>
        <taxon>Micrococcales</taxon>
        <taxon>Microbacteriaceae</taxon>
        <taxon>Leucobacter</taxon>
    </lineage>
</organism>